<sequence length="558" mass="64594">MYESQTLISRRHNRIQSSSTPRPPRSYSKGCEPILETIELEQETRGRASSIVTNNSRGSLSSNLSNRKKNFKSPSNTSSSSSYRQQLDHSRRSSEYYPNSTKSDNSKFVRSRHHPMSYDNNYKKNIPMVKSSTLVLHKSSSESHVPTKPHSLSLHHPKPKFNKQQWNSFNVPQRPYSSNYALESQQRDNTLSPINILKDDYDTKRIPRNYSWAGAPTSSSHPQLSRTYNSFKTLSEDNSNIPEVVITQQENPPNHNLYTKITKLIDSAHHSLNSFVSSLSLKESRTSETIPTNRPQSTHDDSSDDDSDDDEDDINIYPRPDQSNDTQYTIEQWKSPHLHPSSNDIDAIIKEIHELHGSFVDKFNLPVSNVKLNRIQQRILDYKQLYEGEQDSQSTHNKHNGDVPYELKIQNETILSQYTSIRLRFASHEFETTNKEKFVRSYAGVLGYVNRVKQSIDINEDDLTWISKITKDDYEAKGVTFENKDEFLKGIWDDEFNTYFSYTKEEQQVGNEQQQQQQPQDEPEDESTEREDENIYEHNRRIINMSNLAKSVKLGQAI</sequence>
<feature type="compositionally biased region" description="Low complexity" evidence="1">
    <location>
        <begin position="15"/>
        <end position="28"/>
    </location>
</feature>
<name>A0A8J5UVD2_9ASCO</name>
<feature type="region of interest" description="Disordered" evidence="1">
    <location>
        <begin position="282"/>
        <end position="326"/>
    </location>
</feature>
<evidence type="ECO:0000313" key="3">
    <source>
        <dbReference type="Proteomes" id="UP000694255"/>
    </source>
</evidence>
<feature type="compositionally biased region" description="Low complexity" evidence="1">
    <location>
        <begin position="508"/>
        <end position="520"/>
    </location>
</feature>
<keyword evidence="3" id="KW-1185">Reference proteome</keyword>
<dbReference type="GeneID" id="73471093"/>
<protein>
    <submittedName>
        <fullName evidence="2">Uncharacterized protein</fullName>
    </submittedName>
</protein>
<dbReference type="EMBL" id="JAGSYN010000183">
    <property type="protein sequence ID" value="KAG7662165.1"/>
    <property type="molecule type" value="Genomic_DNA"/>
</dbReference>
<feature type="compositionally biased region" description="Acidic residues" evidence="1">
    <location>
        <begin position="302"/>
        <end position="314"/>
    </location>
</feature>
<dbReference type="OrthoDB" id="4096810at2759"/>
<dbReference type="AlphaFoldDB" id="A0A8J5UVD2"/>
<organism evidence="2 3">
    <name type="scientific">[Candida] subhashii</name>
    <dbReference type="NCBI Taxonomy" id="561895"/>
    <lineage>
        <taxon>Eukaryota</taxon>
        <taxon>Fungi</taxon>
        <taxon>Dikarya</taxon>
        <taxon>Ascomycota</taxon>
        <taxon>Saccharomycotina</taxon>
        <taxon>Pichiomycetes</taxon>
        <taxon>Debaryomycetaceae</taxon>
        <taxon>Spathaspora</taxon>
    </lineage>
</organism>
<feature type="compositionally biased region" description="Low complexity" evidence="1">
    <location>
        <begin position="73"/>
        <end position="82"/>
    </location>
</feature>
<proteinExistence type="predicted"/>
<feature type="region of interest" description="Disordered" evidence="1">
    <location>
        <begin position="505"/>
        <end position="539"/>
    </location>
</feature>
<evidence type="ECO:0000313" key="2">
    <source>
        <dbReference type="EMBL" id="KAG7662165.1"/>
    </source>
</evidence>
<gene>
    <name evidence="2" type="ORF">J8A68_004293</name>
</gene>
<evidence type="ECO:0000256" key="1">
    <source>
        <dbReference type="SAM" id="MobiDB-lite"/>
    </source>
</evidence>
<feature type="compositionally biased region" description="Low complexity" evidence="1">
    <location>
        <begin position="54"/>
        <end position="65"/>
    </location>
</feature>
<feature type="region of interest" description="Disordered" evidence="1">
    <location>
        <begin position="1"/>
        <end position="123"/>
    </location>
</feature>
<comment type="caution">
    <text evidence="2">The sequence shown here is derived from an EMBL/GenBank/DDBJ whole genome shotgun (WGS) entry which is preliminary data.</text>
</comment>
<feature type="compositionally biased region" description="Polar residues" evidence="1">
    <location>
        <begin position="96"/>
        <end position="108"/>
    </location>
</feature>
<feature type="compositionally biased region" description="Acidic residues" evidence="1">
    <location>
        <begin position="521"/>
        <end position="532"/>
    </location>
</feature>
<dbReference type="RefSeq" id="XP_049262398.1">
    <property type="nucleotide sequence ID" value="XM_049408236.1"/>
</dbReference>
<accession>A0A8J5UVD2</accession>
<feature type="compositionally biased region" description="Polar residues" evidence="1">
    <location>
        <begin position="282"/>
        <end position="296"/>
    </location>
</feature>
<dbReference type="Proteomes" id="UP000694255">
    <property type="component" value="Unassembled WGS sequence"/>
</dbReference>
<reference evidence="2 3" key="1">
    <citation type="journal article" date="2021" name="DNA Res.">
        <title>Genome analysis of Candida subhashii reveals its hybrid nature and dual mitochondrial genome conformations.</title>
        <authorList>
            <person name="Mixao V."/>
            <person name="Hegedusova E."/>
            <person name="Saus E."/>
            <person name="Pryszcz L.P."/>
            <person name="Cillingova A."/>
            <person name="Nosek J."/>
            <person name="Gabaldon T."/>
        </authorList>
    </citation>
    <scope>NUCLEOTIDE SEQUENCE [LARGE SCALE GENOMIC DNA]</scope>
    <source>
        <strain evidence="2 3">CBS 10753</strain>
    </source>
</reference>
<feature type="region of interest" description="Disordered" evidence="1">
    <location>
        <begin position="138"/>
        <end position="158"/>
    </location>
</feature>